<proteinExistence type="predicted"/>
<dbReference type="InterPro" id="IPR016162">
    <property type="entry name" value="Ald_DH_N"/>
</dbReference>
<dbReference type="InterPro" id="IPR016163">
    <property type="entry name" value="Ald_DH_C"/>
</dbReference>
<dbReference type="Pfam" id="PF00171">
    <property type="entry name" value="Aldedh"/>
    <property type="match status" value="1"/>
</dbReference>
<dbReference type="InterPro" id="IPR016161">
    <property type="entry name" value="Ald_DH/histidinol_DH"/>
</dbReference>
<feature type="compositionally biased region" description="Low complexity" evidence="2">
    <location>
        <begin position="505"/>
        <end position="522"/>
    </location>
</feature>
<sequence length="534" mass="56212">MGHPPSSAPVTPPTLALKPGTAWSDAWRRCRDLAPEAFAGDGRVLALWGGGWQADGEPRPVTSPVDGSGICGPSMLDAGTARQAVSASLDQHRAWRHVALPERRARVAATLDALAEHRELLALLLVWELGKPWRLARADVDRAVDGVRWYVDGIDTMLDGRTPLPGPVSNLAGWNHPMSVLVRAMLVQALAGNAVIARTPADGGPACLTLACALAVREGLPLTLVGGDDPALSEHLMRAPEIGCVSFAGGRGASAPADLGKRHIAEQKGLNCWGVWDYSDWETLTRLIRSTFDDAKQRPTAYPRFVVQRTLFAGFLDAYLSAVRSVRFGHPLAVAHPEDYLPELDFGPMVSAAGAAELADRTREAVDRGAVPLYRGSLADGRFLPGQDTSAYLPPTALLSPPPSSALHRAEPFGPVDSIVLADTEAELLAEMNAGDGALVATLSTDDQELFDRLAPQIRAARTGRNRPRSRGGHDELFGGSGASWQGAFVGGELLVRAVTDGPSGERPPGGLPAGGPRPEAASGEAAGSPQAVA</sequence>
<dbReference type="EMBL" id="JBHSFH010000010">
    <property type="protein sequence ID" value="MFC4496143.1"/>
    <property type="molecule type" value="Genomic_DNA"/>
</dbReference>
<evidence type="ECO:0000256" key="2">
    <source>
        <dbReference type="SAM" id="MobiDB-lite"/>
    </source>
</evidence>
<evidence type="ECO:0000313" key="5">
    <source>
        <dbReference type="Proteomes" id="UP001595997"/>
    </source>
</evidence>
<dbReference type="Gene3D" id="3.40.309.10">
    <property type="entry name" value="Aldehyde Dehydrogenase, Chain A, domain 2"/>
    <property type="match status" value="1"/>
</dbReference>
<evidence type="ECO:0000259" key="3">
    <source>
        <dbReference type="Pfam" id="PF00171"/>
    </source>
</evidence>
<feature type="compositionally biased region" description="Basic residues" evidence="2">
    <location>
        <begin position="462"/>
        <end position="471"/>
    </location>
</feature>
<keyword evidence="1" id="KW-0560">Oxidoreductase</keyword>
<feature type="region of interest" description="Disordered" evidence="2">
    <location>
        <begin position="459"/>
        <end position="481"/>
    </location>
</feature>
<feature type="domain" description="Aldehyde dehydrogenase" evidence="3">
    <location>
        <begin position="56"/>
        <end position="493"/>
    </location>
</feature>
<feature type="region of interest" description="Disordered" evidence="2">
    <location>
        <begin position="496"/>
        <end position="534"/>
    </location>
</feature>
<evidence type="ECO:0000256" key="1">
    <source>
        <dbReference type="ARBA" id="ARBA00023002"/>
    </source>
</evidence>
<dbReference type="SUPFAM" id="SSF53720">
    <property type="entry name" value="ALDH-like"/>
    <property type="match status" value="1"/>
</dbReference>
<reference evidence="5" key="1">
    <citation type="journal article" date="2019" name="Int. J. Syst. Evol. Microbiol.">
        <title>The Global Catalogue of Microorganisms (GCM) 10K type strain sequencing project: providing services to taxonomists for standard genome sequencing and annotation.</title>
        <authorList>
            <consortium name="The Broad Institute Genomics Platform"/>
            <consortium name="The Broad Institute Genome Sequencing Center for Infectious Disease"/>
            <person name="Wu L."/>
            <person name="Ma J."/>
        </authorList>
    </citation>
    <scope>NUCLEOTIDE SEQUENCE [LARGE SCALE GENOMIC DNA]</scope>
    <source>
        <strain evidence="5">CGMCC 4.7357</strain>
    </source>
</reference>
<dbReference type="Proteomes" id="UP001595997">
    <property type="component" value="Unassembled WGS sequence"/>
</dbReference>
<dbReference type="InterPro" id="IPR015590">
    <property type="entry name" value="Aldehyde_DH_dom"/>
</dbReference>
<name>A0ABV9AC08_9ACTN</name>
<evidence type="ECO:0000313" key="4">
    <source>
        <dbReference type="EMBL" id="MFC4496143.1"/>
    </source>
</evidence>
<organism evidence="4 5">
    <name type="scientific">Streptomyces ovatisporus</name>
    <dbReference type="NCBI Taxonomy" id="1128682"/>
    <lineage>
        <taxon>Bacteria</taxon>
        <taxon>Bacillati</taxon>
        <taxon>Actinomycetota</taxon>
        <taxon>Actinomycetes</taxon>
        <taxon>Kitasatosporales</taxon>
        <taxon>Streptomycetaceae</taxon>
        <taxon>Streptomyces</taxon>
    </lineage>
</organism>
<comment type="caution">
    <text evidence="4">The sequence shown here is derived from an EMBL/GenBank/DDBJ whole genome shotgun (WGS) entry which is preliminary data.</text>
</comment>
<dbReference type="PANTHER" id="PTHR11699">
    <property type="entry name" value="ALDEHYDE DEHYDROGENASE-RELATED"/>
    <property type="match status" value="1"/>
</dbReference>
<dbReference type="RefSeq" id="WP_386449908.1">
    <property type="nucleotide sequence ID" value="NZ_JBHSFH010000010.1"/>
</dbReference>
<gene>
    <name evidence="4" type="ORF">ACFPA8_18625</name>
</gene>
<protein>
    <submittedName>
        <fullName evidence="4">Aldehyde dehydrogenase family protein</fullName>
    </submittedName>
</protein>
<keyword evidence="5" id="KW-1185">Reference proteome</keyword>
<dbReference type="Gene3D" id="3.40.605.10">
    <property type="entry name" value="Aldehyde Dehydrogenase, Chain A, domain 1"/>
    <property type="match status" value="1"/>
</dbReference>
<accession>A0ABV9AC08</accession>